<feature type="domain" description="KH type-2" evidence="9">
    <location>
        <begin position="38"/>
        <end position="111"/>
    </location>
</feature>
<evidence type="ECO:0000256" key="3">
    <source>
        <dbReference type="ARBA" id="ARBA00022884"/>
    </source>
</evidence>
<dbReference type="GO" id="GO:0006412">
    <property type="term" value="P:translation"/>
    <property type="evidence" value="ECO:0007669"/>
    <property type="project" value="UniProtKB-UniRule"/>
</dbReference>
<evidence type="ECO:0000313" key="11">
    <source>
        <dbReference type="Proteomes" id="UP000228777"/>
    </source>
</evidence>
<organism evidence="10 11">
    <name type="scientific">bacterium (Candidatus Gribaldobacteria) CG07_land_8_20_14_0_80_33_18</name>
    <dbReference type="NCBI Taxonomy" id="2014272"/>
    <lineage>
        <taxon>Bacteria</taxon>
        <taxon>Candidatus Gribaldobacteria</taxon>
    </lineage>
</organism>
<reference evidence="11" key="1">
    <citation type="submission" date="2017-09" db="EMBL/GenBank/DDBJ databases">
        <title>Depth-based differentiation of microbial function through sediment-hosted aquifers and enrichment of novel symbionts in the deep terrestrial subsurface.</title>
        <authorList>
            <person name="Probst A.J."/>
            <person name="Ladd B."/>
            <person name="Jarett J.K."/>
            <person name="Geller-Mcgrath D.E."/>
            <person name="Sieber C.M.K."/>
            <person name="Emerson J.B."/>
            <person name="Anantharaman K."/>
            <person name="Thomas B.C."/>
            <person name="Malmstrom R."/>
            <person name="Stieglmeier M."/>
            <person name="Klingl A."/>
            <person name="Woyke T."/>
            <person name="Ryan C.M."/>
            <person name="Banfield J.F."/>
        </authorList>
    </citation>
    <scope>NUCLEOTIDE SEQUENCE [LARGE SCALE GENOMIC DNA]</scope>
</reference>
<dbReference type="GO" id="GO:0019843">
    <property type="term" value="F:rRNA binding"/>
    <property type="evidence" value="ECO:0007669"/>
    <property type="project" value="UniProtKB-UniRule"/>
</dbReference>
<dbReference type="GO" id="GO:0003729">
    <property type="term" value="F:mRNA binding"/>
    <property type="evidence" value="ECO:0007669"/>
    <property type="project" value="UniProtKB-UniRule"/>
</dbReference>
<comment type="subunit">
    <text evidence="8">Part of the 30S ribosomal subunit. Forms a tight complex with proteins S10 and S14.</text>
</comment>
<dbReference type="InterPro" id="IPR036419">
    <property type="entry name" value="Ribosomal_S3_C_sf"/>
</dbReference>
<dbReference type="SUPFAM" id="SSF54814">
    <property type="entry name" value="Prokaryotic type KH domain (KH-domain type II)"/>
    <property type="match status" value="1"/>
</dbReference>
<evidence type="ECO:0000256" key="6">
    <source>
        <dbReference type="ARBA" id="ARBA00024998"/>
    </source>
</evidence>
<keyword evidence="2 8" id="KW-0699">rRNA-binding</keyword>
<dbReference type="Pfam" id="PF07650">
    <property type="entry name" value="KH_2"/>
    <property type="match status" value="1"/>
</dbReference>
<dbReference type="PROSITE" id="PS50823">
    <property type="entry name" value="KH_TYPE_2"/>
    <property type="match status" value="1"/>
</dbReference>
<evidence type="ECO:0000256" key="2">
    <source>
        <dbReference type="ARBA" id="ARBA00022730"/>
    </source>
</evidence>
<dbReference type="InterPro" id="IPR015946">
    <property type="entry name" value="KH_dom-like_a/b"/>
</dbReference>
<dbReference type="GO" id="GO:0022627">
    <property type="term" value="C:cytosolic small ribosomal subunit"/>
    <property type="evidence" value="ECO:0007669"/>
    <property type="project" value="TreeGrafter"/>
</dbReference>
<dbReference type="Gene3D" id="3.30.1140.32">
    <property type="entry name" value="Ribosomal protein S3, C-terminal domain"/>
    <property type="match status" value="1"/>
</dbReference>
<evidence type="ECO:0000256" key="7">
    <source>
        <dbReference type="ARBA" id="ARBA00035257"/>
    </source>
</evidence>
<evidence type="ECO:0000313" key="10">
    <source>
        <dbReference type="EMBL" id="PIU46726.1"/>
    </source>
</evidence>
<comment type="function">
    <text evidence="6 8">Binds the lower part of the 30S subunit head. Binds mRNA in the 70S ribosome, positioning it for translation.</text>
</comment>
<dbReference type="CDD" id="cd02412">
    <property type="entry name" value="KH-II_30S_S3"/>
    <property type="match status" value="1"/>
</dbReference>
<evidence type="ECO:0000256" key="4">
    <source>
        <dbReference type="ARBA" id="ARBA00022980"/>
    </source>
</evidence>
<evidence type="ECO:0000259" key="9">
    <source>
        <dbReference type="PROSITE" id="PS50823"/>
    </source>
</evidence>
<proteinExistence type="inferred from homology"/>
<sequence length="213" mass="24765">MVHKVHQKIYRIKEMGDWLSRGFYGKNFPRYLEEDFKIRELLKNKIGEEIIASIEMERFASFLKIIIKTSRPALIIGRGGEGVEKLKKIIEKEIKNAKVKREIKIEIQEVKNPWLSAKLTASWMVVQIERRVPFRRVIKMALTKIMSQKGVEGARVEVAGRLNGVEIARTEWLKEGKLPRHNLRADIDYGTSEAHCTYGVIGIKVWIYKGEKF</sequence>
<evidence type="ECO:0000256" key="1">
    <source>
        <dbReference type="ARBA" id="ARBA00010761"/>
    </source>
</evidence>
<comment type="similarity">
    <text evidence="1 8">Belongs to the universal ribosomal protein uS3 family.</text>
</comment>
<dbReference type="InterPro" id="IPR005704">
    <property type="entry name" value="Ribosomal_uS3_bac-typ"/>
</dbReference>
<dbReference type="InterPro" id="IPR004044">
    <property type="entry name" value="KH_dom_type_2"/>
</dbReference>
<dbReference type="InterPro" id="IPR057258">
    <property type="entry name" value="Ribosomal_uS3"/>
</dbReference>
<evidence type="ECO:0000256" key="5">
    <source>
        <dbReference type="ARBA" id="ARBA00023274"/>
    </source>
</evidence>
<dbReference type="EMBL" id="PEWP01000034">
    <property type="protein sequence ID" value="PIU46726.1"/>
    <property type="molecule type" value="Genomic_DNA"/>
</dbReference>
<dbReference type="Pfam" id="PF00189">
    <property type="entry name" value="Ribosomal_S3_C"/>
    <property type="match status" value="1"/>
</dbReference>
<dbReference type="NCBIfam" id="TIGR01009">
    <property type="entry name" value="rpsC_bact"/>
    <property type="match status" value="1"/>
</dbReference>
<comment type="caution">
    <text evidence="10">The sequence shown here is derived from an EMBL/GenBank/DDBJ whole genome shotgun (WGS) entry which is preliminary data.</text>
</comment>
<dbReference type="HAMAP" id="MF_01309_B">
    <property type="entry name" value="Ribosomal_uS3_B"/>
    <property type="match status" value="1"/>
</dbReference>
<dbReference type="FunFam" id="3.30.300.20:FF:000001">
    <property type="entry name" value="30S ribosomal protein S3"/>
    <property type="match status" value="1"/>
</dbReference>
<evidence type="ECO:0000256" key="8">
    <source>
        <dbReference type="HAMAP-Rule" id="MF_01309"/>
    </source>
</evidence>
<gene>
    <name evidence="8" type="primary">rpsC</name>
    <name evidence="10" type="ORF">COS93_01820</name>
</gene>
<dbReference type="InterPro" id="IPR009019">
    <property type="entry name" value="KH_sf_prok-type"/>
</dbReference>
<dbReference type="AlphaFoldDB" id="A0A2M6Z2W9"/>
<dbReference type="SUPFAM" id="SSF54821">
    <property type="entry name" value="Ribosomal protein S3 C-terminal domain"/>
    <property type="match status" value="1"/>
</dbReference>
<keyword evidence="5 8" id="KW-0687">Ribonucleoprotein</keyword>
<keyword evidence="3 8" id="KW-0694">RNA-binding</keyword>
<dbReference type="Proteomes" id="UP000228777">
    <property type="component" value="Unassembled WGS sequence"/>
</dbReference>
<name>A0A2M6Z2W9_9BACT</name>
<accession>A0A2M6Z2W9</accession>
<dbReference type="PANTHER" id="PTHR11760:SF19">
    <property type="entry name" value="SMALL RIBOSOMAL SUBUNIT PROTEIN US3C"/>
    <property type="match status" value="1"/>
</dbReference>
<dbReference type="PANTHER" id="PTHR11760">
    <property type="entry name" value="30S/40S RIBOSOMAL PROTEIN S3"/>
    <property type="match status" value="1"/>
</dbReference>
<protein>
    <recommendedName>
        <fullName evidence="7 8">Small ribosomal subunit protein uS3</fullName>
    </recommendedName>
</protein>
<dbReference type="GO" id="GO:0003735">
    <property type="term" value="F:structural constituent of ribosome"/>
    <property type="evidence" value="ECO:0007669"/>
    <property type="project" value="InterPro"/>
</dbReference>
<dbReference type="InterPro" id="IPR001351">
    <property type="entry name" value="Ribosomal_uS3_C"/>
</dbReference>
<keyword evidence="4 8" id="KW-0689">Ribosomal protein</keyword>
<dbReference type="Gene3D" id="3.30.300.20">
    <property type="match status" value="1"/>
</dbReference>